<dbReference type="KEGG" id="char:116218748"/>
<dbReference type="Proteomes" id="UP000515152">
    <property type="component" value="Chromosome 23"/>
</dbReference>
<dbReference type="PANTHER" id="PTHR18952:SF200">
    <property type="entry name" value="CARBONIC ANHYDRASE"/>
    <property type="match status" value="1"/>
</dbReference>
<evidence type="ECO:0000313" key="11">
    <source>
        <dbReference type="Proteomes" id="UP000515152"/>
    </source>
</evidence>
<dbReference type="OrthoDB" id="429145at2759"/>
<evidence type="ECO:0000256" key="8">
    <source>
        <dbReference type="ARBA" id="ARBA00023239"/>
    </source>
</evidence>
<keyword evidence="6 9" id="KW-0862">Zinc</keyword>
<dbReference type="RefSeq" id="XP_031417313.1">
    <property type="nucleotide sequence ID" value="XM_031561453.2"/>
</dbReference>
<evidence type="ECO:0000259" key="10">
    <source>
        <dbReference type="PROSITE" id="PS51144"/>
    </source>
</evidence>
<dbReference type="Pfam" id="PF00194">
    <property type="entry name" value="Carb_anhydrase"/>
    <property type="match status" value="1"/>
</dbReference>
<keyword evidence="7" id="KW-0325">Glycoprotein</keyword>
<evidence type="ECO:0000256" key="4">
    <source>
        <dbReference type="ARBA" id="ARBA00022723"/>
    </source>
</evidence>
<evidence type="ECO:0000313" key="12">
    <source>
        <dbReference type="RefSeq" id="XP_031417313.1"/>
    </source>
</evidence>
<proteinExistence type="inferred from homology"/>
<feature type="signal peptide" evidence="9">
    <location>
        <begin position="1"/>
        <end position="19"/>
    </location>
</feature>
<dbReference type="InterPro" id="IPR041874">
    <property type="entry name" value="CA4/CA15"/>
</dbReference>
<evidence type="ECO:0000313" key="14">
    <source>
        <dbReference type="RefSeq" id="XP_031417315.1"/>
    </source>
</evidence>
<evidence type="ECO:0000256" key="9">
    <source>
        <dbReference type="RuleBase" id="RU367011"/>
    </source>
</evidence>
<dbReference type="FunFam" id="3.10.200.10:FF:000003">
    <property type="entry name" value="Carbonic anhydrase 12"/>
    <property type="match status" value="1"/>
</dbReference>
<gene>
    <name evidence="12 13 14" type="primary">LOC116218748</name>
</gene>
<comment type="cofactor">
    <cofactor evidence="1 9">
        <name>Zn(2+)</name>
        <dbReference type="ChEBI" id="CHEBI:29105"/>
    </cofactor>
</comment>
<dbReference type="PROSITE" id="PS51144">
    <property type="entry name" value="ALPHA_CA_2"/>
    <property type="match status" value="1"/>
</dbReference>
<evidence type="ECO:0000256" key="2">
    <source>
        <dbReference type="ARBA" id="ARBA00010718"/>
    </source>
</evidence>
<dbReference type="SMART" id="SM01057">
    <property type="entry name" value="Carb_anhydrase"/>
    <property type="match status" value="1"/>
</dbReference>
<dbReference type="InterPro" id="IPR023561">
    <property type="entry name" value="Carbonic_anhydrase_a-class"/>
</dbReference>
<comment type="similarity">
    <text evidence="2 9">Belongs to the alpha-carbonic anhydrase family.</text>
</comment>
<evidence type="ECO:0000256" key="7">
    <source>
        <dbReference type="ARBA" id="ARBA00023180"/>
    </source>
</evidence>
<keyword evidence="11" id="KW-1185">Reference proteome</keyword>
<dbReference type="GO" id="GO:0008270">
    <property type="term" value="F:zinc ion binding"/>
    <property type="evidence" value="ECO:0007669"/>
    <property type="project" value="UniProtKB-UniRule"/>
</dbReference>
<dbReference type="PANTHER" id="PTHR18952">
    <property type="entry name" value="CARBONIC ANHYDRASE"/>
    <property type="match status" value="1"/>
</dbReference>
<name>A0A6P8EZS5_CLUHA</name>
<organism evidence="11 14">
    <name type="scientific">Clupea harengus</name>
    <name type="common">Atlantic herring</name>
    <dbReference type="NCBI Taxonomy" id="7950"/>
    <lineage>
        <taxon>Eukaryota</taxon>
        <taxon>Metazoa</taxon>
        <taxon>Chordata</taxon>
        <taxon>Craniata</taxon>
        <taxon>Vertebrata</taxon>
        <taxon>Euteleostomi</taxon>
        <taxon>Actinopterygii</taxon>
        <taxon>Neopterygii</taxon>
        <taxon>Teleostei</taxon>
        <taxon>Clupei</taxon>
        <taxon>Clupeiformes</taxon>
        <taxon>Clupeoidei</taxon>
        <taxon>Clupeidae</taxon>
        <taxon>Clupea</taxon>
    </lineage>
</organism>
<keyword evidence="4 9" id="KW-0479">Metal-binding</keyword>
<dbReference type="EC" id="4.2.1.1" evidence="3 9"/>
<evidence type="ECO:0000256" key="1">
    <source>
        <dbReference type="ARBA" id="ARBA00001947"/>
    </source>
</evidence>
<sequence>MHSLYLITVLACLLPSAFGDGSSVAWCYHLPTCNDATWPTIVTDYCNGSRQSPIDIISANIEADLGAFTFTGFDDNTTMSKIKNTGKTVKIDFKTGKLSVSGGALSTSYDTLQFHLHWGNQSSIPGSEHTVDGKRYPMELHIVNIKSTHNGNVSLAVEDSEGLAALGFFIEVDPGTTDQPESWRSLASHLANIIEEGHYVNITGISMNDLISGVDTASYYRYLGSLTTPNCNEAVIWTVFKDTVKVSQNLIDLFSTTVRIGDSSSPLMVNVFRNVQPLNGREVTATTAPSSKATTTFATKSLMALGLAALYSIFRLG</sequence>
<reference evidence="12 13" key="1">
    <citation type="submission" date="2025-04" db="UniProtKB">
        <authorList>
            <consortium name="RefSeq"/>
        </authorList>
    </citation>
    <scope>IDENTIFICATION</scope>
</reference>
<feature type="chain" id="PRO_5044519088" description="Carbonic anhydrase" evidence="9">
    <location>
        <begin position="20"/>
        <end position="317"/>
    </location>
</feature>
<dbReference type="InterPro" id="IPR001148">
    <property type="entry name" value="CA_dom"/>
</dbReference>
<dbReference type="GO" id="GO:0005886">
    <property type="term" value="C:plasma membrane"/>
    <property type="evidence" value="ECO:0007669"/>
    <property type="project" value="TreeGrafter"/>
</dbReference>
<evidence type="ECO:0000313" key="13">
    <source>
        <dbReference type="RefSeq" id="XP_031417314.1"/>
    </source>
</evidence>
<dbReference type="InterPro" id="IPR036398">
    <property type="entry name" value="CA_dom_sf"/>
</dbReference>
<accession>A0A6P8EZS5</accession>
<evidence type="ECO:0000256" key="6">
    <source>
        <dbReference type="ARBA" id="ARBA00022833"/>
    </source>
</evidence>
<evidence type="ECO:0000256" key="5">
    <source>
        <dbReference type="ARBA" id="ARBA00022729"/>
    </source>
</evidence>
<comment type="function">
    <text evidence="9">Reversible hydration of carbon dioxide.</text>
</comment>
<dbReference type="AlphaFoldDB" id="A0A6P8EZS5"/>
<feature type="domain" description="Alpha-carbonic anhydrase" evidence="10">
    <location>
        <begin position="24"/>
        <end position="287"/>
    </location>
</feature>
<comment type="catalytic activity">
    <reaction evidence="9">
        <text>hydrogencarbonate + H(+) = CO2 + H2O</text>
        <dbReference type="Rhea" id="RHEA:10748"/>
        <dbReference type="ChEBI" id="CHEBI:15377"/>
        <dbReference type="ChEBI" id="CHEBI:15378"/>
        <dbReference type="ChEBI" id="CHEBI:16526"/>
        <dbReference type="ChEBI" id="CHEBI:17544"/>
        <dbReference type="EC" id="4.2.1.1"/>
    </reaction>
</comment>
<dbReference type="SUPFAM" id="SSF51069">
    <property type="entry name" value="Carbonic anhydrase"/>
    <property type="match status" value="1"/>
</dbReference>
<dbReference type="PROSITE" id="PS00162">
    <property type="entry name" value="ALPHA_CA_1"/>
    <property type="match status" value="1"/>
</dbReference>
<dbReference type="GO" id="GO:0004089">
    <property type="term" value="F:carbonate dehydratase activity"/>
    <property type="evidence" value="ECO:0007669"/>
    <property type="project" value="UniProtKB-UniRule"/>
</dbReference>
<dbReference type="CDD" id="cd03117">
    <property type="entry name" value="alpha_CA_IV_XV_like"/>
    <property type="match status" value="1"/>
</dbReference>
<dbReference type="GeneTree" id="ENSGT00940000164039"/>
<dbReference type="RefSeq" id="XP_031417314.1">
    <property type="nucleotide sequence ID" value="XM_031561454.2"/>
</dbReference>
<evidence type="ECO:0000256" key="3">
    <source>
        <dbReference type="ARBA" id="ARBA00012925"/>
    </source>
</evidence>
<dbReference type="Gene3D" id="3.10.200.10">
    <property type="entry name" value="Alpha carbonic anhydrase"/>
    <property type="match status" value="1"/>
</dbReference>
<dbReference type="InterPro" id="IPR018338">
    <property type="entry name" value="Carbonic_anhydrase_a-class_CS"/>
</dbReference>
<protein>
    <recommendedName>
        <fullName evidence="3 9">Carbonic anhydrase</fullName>
        <ecNumber evidence="3 9">4.2.1.1</ecNumber>
    </recommendedName>
</protein>
<dbReference type="GeneID" id="116218748"/>
<dbReference type="RefSeq" id="XP_031417315.1">
    <property type="nucleotide sequence ID" value="XM_031561455.2"/>
</dbReference>
<keyword evidence="5 9" id="KW-0732">Signal</keyword>
<keyword evidence="8 9" id="KW-0456">Lyase</keyword>